<dbReference type="PANTHER" id="PTHR11264:SF0">
    <property type="entry name" value="URACIL-DNA GLYCOSYLASE"/>
    <property type="match status" value="1"/>
</dbReference>
<accession>S0A0N1</accession>
<gene>
    <name evidence="6" type="ORF">Phi14:2_gp053</name>
</gene>
<dbReference type="GO" id="GO:0097510">
    <property type="term" value="P:base-excision repair, AP site formation via deaminated base removal"/>
    <property type="evidence" value="ECO:0007669"/>
    <property type="project" value="TreeGrafter"/>
</dbReference>
<dbReference type="InterPro" id="IPR036895">
    <property type="entry name" value="Uracil-DNA_glycosylase-like_sf"/>
</dbReference>
<keyword evidence="2" id="KW-0227">DNA damage</keyword>
<dbReference type="GO" id="GO:0004844">
    <property type="term" value="F:uracil DNA N-glycosylase activity"/>
    <property type="evidence" value="ECO:0007669"/>
    <property type="project" value="InterPro"/>
</dbReference>
<keyword evidence="3" id="KW-0378">Hydrolase</keyword>
<organism evidence="6 7">
    <name type="scientific">Cellulophaga phage phi14:2</name>
    <dbReference type="NCBI Taxonomy" id="1327990"/>
    <lineage>
        <taxon>Viruses</taxon>
        <taxon>Duplodnaviria</taxon>
        <taxon>Heunggongvirae</taxon>
        <taxon>Uroviricota</taxon>
        <taxon>Caudoviricetes</taxon>
        <taxon>Crassvirales</taxon>
        <taxon>Steigviridae</taxon>
        <taxon>Asinivirinae</taxon>
        <taxon>Akihdevirus</taxon>
        <taxon>Akihdevirus balticus</taxon>
    </lineage>
</organism>
<dbReference type="PANTHER" id="PTHR11264">
    <property type="entry name" value="URACIL-DNA GLYCOSYLASE"/>
    <property type="match status" value="1"/>
</dbReference>
<dbReference type="CDD" id="cd19371">
    <property type="entry name" value="UDG-F1-like"/>
    <property type="match status" value="1"/>
</dbReference>
<evidence type="ECO:0000256" key="2">
    <source>
        <dbReference type="ARBA" id="ARBA00022763"/>
    </source>
</evidence>
<dbReference type="KEGG" id="vg:16797494"/>
<dbReference type="Gene3D" id="3.40.470.10">
    <property type="entry name" value="Uracil-DNA glycosylase-like domain"/>
    <property type="match status" value="1"/>
</dbReference>
<dbReference type="InterPro" id="IPR005122">
    <property type="entry name" value="Uracil-DNA_glycosylase-like"/>
</dbReference>
<dbReference type="InterPro" id="IPR002043">
    <property type="entry name" value="UDG_fam1"/>
</dbReference>
<comment type="similarity">
    <text evidence="1">Belongs to the uracil-DNA glycosylase (UDG) superfamily. UNG family.</text>
</comment>
<dbReference type="Proteomes" id="UP000014725">
    <property type="component" value="Segment"/>
</dbReference>
<keyword evidence="4" id="KW-0234">DNA repair</keyword>
<reference evidence="6 7" key="1">
    <citation type="journal article" date="2013" name="Proc. Natl. Acad. Sci. U.S.A.">
        <title>Twelve previously unknown phage genera are ubiquitous in global oceans.</title>
        <authorList>
            <person name="Holmfeldt K."/>
            <person name="Solonenko N."/>
            <person name="Shah M."/>
            <person name="Corrier K."/>
            <person name="Riemann L."/>
            <person name="Verberkmoes N.C."/>
            <person name="Sullivan M.B."/>
        </authorList>
    </citation>
    <scope>NUCLEOTIDE SEQUENCE [LARGE SCALE GENOMIC DNA]</scope>
    <source>
        <strain evidence="6">Phi14:2</strain>
    </source>
</reference>
<evidence type="ECO:0000313" key="6">
    <source>
        <dbReference type="EMBL" id="AGO48931.1"/>
    </source>
</evidence>
<evidence type="ECO:0000256" key="1">
    <source>
        <dbReference type="ARBA" id="ARBA00008184"/>
    </source>
</evidence>
<evidence type="ECO:0000313" key="7">
    <source>
        <dbReference type="Proteomes" id="UP000014725"/>
    </source>
</evidence>
<dbReference type="EMBL" id="KC821624">
    <property type="protein sequence ID" value="AGO48931.1"/>
    <property type="molecule type" value="Genomic_DNA"/>
</dbReference>
<protein>
    <submittedName>
        <fullName evidence="6">Uracil-DNA glycosylase</fullName>
    </submittedName>
</protein>
<name>S0A0N1_9CAUD</name>
<dbReference type="SUPFAM" id="SSF52141">
    <property type="entry name" value="Uracil-DNA glycosylase-like"/>
    <property type="match status" value="1"/>
</dbReference>
<keyword evidence="7" id="KW-1185">Reference proteome</keyword>
<proteinExistence type="inferred from homology"/>
<sequence>MEVKDVKLNWAKLMGKWYDREDIKSFLHSFYVKKLMFHLFKTYQSGKKISPGPNNIFKAFELTEPNNLKVVIIGKEPYRDGSAIGVAYGNVNSRSQISNSLFKILEKVELDFSTLKIDEDITLSTWSDQGVLLLNSALTVENSKPGSHLDPWYNFIKFFVRYISDTMPGTIFLLVGEEAQRFEKFDDFDLNKTCHIFKAEDPIQAVKQFRTWNCKAFKEINKILEYRNGKEFCIEW</sequence>
<evidence type="ECO:0000256" key="4">
    <source>
        <dbReference type="ARBA" id="ARBA00023204"/>
    </source>
</evidence>
<reference evidence="7" key="2">
    <citation type="submission" date="2013-03" db="EMBL/GenBank/DDBJ databases">
        <title>The Cellulophaga phages: a novel, diverse, and globally ubiquitous model system.</title>
        <authorList>
            <person name="Holmfeldt K."/>
            <person name="Solonenko N."/>
            <person name="Shah M."/>
            <person name="Corrier K."/>
            <person name="Riemann L."/>
            <person name="VerBerkmoes N.C."/>
            <person name="Sullivan M.B."/>
        </authorList>
    </citation>
    <scope>NUCLEOTIDE SEQUENCE [LARGE SCALE GENOMIC DNA]</scope>
</reference>
<evidence type="ECO:0000259" key="5">
    <source>
        <dbReference type="Pfam" id="PF03167"/>
    </source>
</evidence>
<evidence type="ECO:0000256" key="3">
    <source>
        <dbReference type="ARBA" id="ARBA00022801"/>
    </source>
</evidence>
<feature type="domain" description="Uracil-DNA glycosylase-like" evidence="5">
    <location>
        <begin position="63"/>
        <end position="224"/>
    </location>
</feature>
<dbReference type="Pfam" id="PF03167">
    <property type="entry name" value="UDG"/>
    <property type="match status" value="1"/>
</dbReference>
<dbReference type="GeneID" id="16797494"/>
<dbReference type="OrthoDB" id="11388at10239"/>